<evidence type="ECO:0000256" key="2">
    <source>
        <dbReference type="ARBA" id="ARBA00022884"/>
    </source>
</evidence>
<dbReference type="SUPFAM" id="SSF54768">
    <property type="entry name" value="dsRNA-binding domain-like"/>
    <property type="match status" value="2"/>
</dbReference>
<dbReference type="EMBL" id="JAKOGI010001587">
    <property type="protein sequence ID" value="KAJ8424885.1"/>
    <property type="molecule type" value="Genomic_DNA"/>
</dbReference>
<dbReference type="Gene3D" id="3.30.160.20">
    <property type="match status" value="2"/>
</dbReference>
<feature type="compositionally biased region" description="Polar residues" evidence="4">
    <location>
        <begin position="1"/>
        <end position="10"/>
    </location>
</feature>
<feature type="region of interest" description="Disordered" evidence="4">
    <location>
        <begin position="238"/>
        <end position="265"/>
    </location>
</feature>
<comment type="caution">
    <text evidence="6">The sequence shown here is derived from an EMBL/GenBank/DDBJ whole genome shotgun (WGS) entry which is preliminary data.</text>
</comment>
<dbReference type="PROSITE" id="PS50137">
    <property type="entry name" value="DS_RBD"/>
    <property type="match status" value="1"/>
</dbReference>
<reference evidence="6" key="1">
    <citation type="submission" date="2022-04" db="EMBL/GenBank/DDBJ databases">
        <title>Carnegiea gigantea Genome sequencing and assembly v2.</title>
        <authorList>
            <person name="Copetti D."/>
            <person name="Sanderson M.J."/>
            <person name="Burquez A."/>
            <person name="Wojciechowski M.F."/>
        </authorList>
    </citation>
    <scope>NUCLEOTIDE SEQUENCE</scope>
    <source>
        <strain evidence="6">SGP5-SGP5p</strain>
        <tissue evidence="6">Aerial part</tissue>
    </source>
</reference>
<dbReference type="PANTHER" id="PTHR46031">
    <property type="match status" value="1"/>
</dbReference>
<dbReference type="AlphaFoldDB" id="A0A9Q1GQM8"/>
<sequence length="425" mass="45525">MTEQATPSPTNSGQGLQQQQPQLSSNQDSLPYKNRLQEFTQRAKIPLPVYRTVNEGQSHAPKFKSTVVVDGITYASVNAHSSRRAAEQDVAKVALEGISRKINNWVTNKMNEEGFPPIYEEKVICKSILHEFAAKMNLEKPKYNTVRFEGVLPGFVSSVVFGGVTCTGEACKSKKEAEQCAARESRSEVDVGVCPVGLDSGNSTGASATREATSGDKAANKAGNLIGNAAMEAPQASDVHPLGSSATREAASGDNHSDKAGNLIGNAAPEAHEGKASDICLLTASATIEEASVDKDVNKAGDLVINPASEAPEGQASDVYSVQVKPNLDVLTCNKKRKSKRKKAAGKKLKTESDYICHTYFGCKKRAIKKWHQGGSGRQLSMVVYIWISSNNTLNGDGALDGYLGAWKALEQQMSSKLDCYLPAL</sequence>
<feature type="compositionally biased region" description="Low complexity" evidence="4">
    <location>
        <begin position="11"/>
        <end position="31"/>
    </location>
</feature>
<feature type="region of interest" description="Disordered" evidence="4">
    <location>
        <begin position="200"/>
        <end position="220"/>
    </location>
</feature>
<accession>A0A9Q1GQM8</accession>
<dbReference type="Pfam" id="PF00035">
    <property type="entry name" value="dsrm"/>
    <property type="match status" value="2"/>
</dbReference>
<dbReference type="Proteomes" id="UP001153076">
    <property type="component" value="Unassembled WGS sequence"/>
</dbReference>
<evidence type="ECO:0000256" key="1">
    <source>
        <dbReference type="ARBA" id="ARBA00022737"/>
    </source>
</evidence>
<dbReference type="InterPro" id="IPR014720">
    <property type="entry name" value="dsRBD_dom"/>
</dbReference>
<dbReference type="PANTHER" id="PTHR46031:SF37">
    <property type="entry name" value="DRBM DOMAIN-CONTAINING PROTEIN"/>
    <property type="match status" value="1"/>
</dbReference>
<dbReference type="SMART" id="SM00358">
    <property type="entry name" value="DSRM"/>
    <property type="match status" value="2"/>
</dbReference>
<protein>
    <recommendedName>
        <fullName evidence="5">DRBM domain-containing protein</fullName>
    </recommendedName>
</protein>
<evidence type="ECO:0000313" key="6">
    <source>
        <dbReference type="EMBL" id="KAJ8424885.1"/>
    </source>
</evidence>
<feature type="domain" description="DRBM" evidence="5">
    <location>
        <begin position="31"/>
        <end position="100"/>
    </location>
</feature>
<name>A0A9Q1GQM8_9CARY</name>
<proteinExistence type="predicted"/>
<evidence type="ECO:0000259" key="5">
    <source>
        <dbReference type="PROSITE" id="PS50137"/>
    </source>
</evidence>
<evidence type="ECO:0000256" key="3">
    <source>
        <dbReference type="PROSITE-ProRule" id="PRU00266"/>
    </source>
</evidence>
<organism evidence="6 7">
    <name type="scientific">Carnegiea gigantea</name>
    <dbReference type="NCBI Taxonomy" id="171969"/>
    <lineage>
        <taxon>Eukaryota</taxon>
        <taxon>Viridiplantae</taxon>
        <taxon>Streptophyta</taxon>
        <taxon>Embryophyta</taxon>
        <taxon>Tracheophyta</taxon>
        <taxon>Spermatophyta</taxon>
        <taxon>Magnoliopsida</taxon>
        <taxon>eudicotyledons</taxon>
        <taxon>Gunneridae</taxon>
        <taxon>Pentapetalae</taxon>
        <taxon>Caryophyllales</taxon>
        <taxon>Cactineae</taxon>
        <taxon>Cactaceae</taxon>
        <taxon>Cactoideae</taxon>
        <taxon>Echinocereeae</taxon>
        <taxon>Carnegiea</taxon>
    </lineage>
</organism>
<evidence type="ECO:0000313" key="7">
    <source>
        <dbReference type="Proteomes" id="UP001153076"/>
    </source>
</evidence>
<feature type="region of interest" description="Disordered" evidence="4">
    <location>
        <begin position="1"/>
        <end position="32"/>
    </location>
</feature>
<gene>
    <name evidence="6" type="ORF">Cgig2_020672</name>
</gene>
<dbReference type="OrthoDB" id="5988181at2759"/>
<keyword evidence="2 3" id="KW-0694">RNA-binding</keyword>
<dbReference type="GO" id="GO:0003723">
    <property type="term" value="F:RNA binding"/>
    <property type="evidence" value="ECO:0007669"/>
    <property type="project" value="UniProtKB-UniRule"/>
</dbReference>
<evidence type="ECO:0000256" key="4">
    <source>
        <dbReference type="SAM" id="MobiDB-lite"/>
    </source>
</evidence>
<keyword evidence="1" id="KW-0677">Repeat</keyword>
<keyword evidence="7" id="KW-1185">Reference proteome</keyword>
<feature type="compositionally biased region" description="Polar residues" evidence="4">
    <location>
        <begin position="200"/>
        <end position="212"/>
    </location>
</feature>